<dbReference type="SUPFAM" id="SSF48264">
    <property type="entry name" value="Cytochrome P450"/>
    <property type="match status" value="1"/>
</dbReference>
<reference evidence="3 4" key="1">
    <citation type="submission" date="2020-03" db="EMBL/GenBank/DDBJ databases">
        <title>Sequencing the genomes of 1000 actinobacteria strains.</title>
        <authorList>
            <person name="Klenk H.-P."/>
        </authorList>
    </citation>
    <scope>NUCLEOTIDE SEQUENCE [LARGE SCALE GENOMIC DNA]</scope>
    <source>
        <strain evidence="3 4">DSM 18964</strain>
    </source>
</reference>
<dbReference type="Gene3D" id="1.10.630.10">
    <property type="entry name" value="Cytochrome P450"/>
    <property type="match status" value="1"/>
</dbReference>
<comment type="similarity">
    <text evidence="1 2">Belongs to the cytochrome P450 family.</text>
</comment>
<keyword evidence="4" id="KW-1185">Reference proteome</keyword>
<dbReference type="Pfam" id="PF00067">
    <property type="entry name" value="p450"/>
    <property type="match status" value="1"/>
</dbReference>
<dbReference type="PANTHER" id="PTHR46696:SF1">
    <property type="entry name" value="CYTOCHROME P450 YJIB-RELATED"/>
    <property type="match status" value="1"/>
</dbReference>
<keyword evidence="2" id="KW-0408">Iron</keyword>
<dbReference type="CDD" id="cd00302">
    <property type="entry name" value="cytochrome_P450"/>
    <property type="match status" value="1"/>
</dbReference>
<dbReference type="GO" id="GO:0004497">
    <property type="term" value="F:monooxygenase activity"/>
    <property type="evidence" value="ECO:0007669"/>
    <property type="project" value="UniProtKB-KW"/>
</dbReference>
<dbReference type="AlphaFoldDB" id="A0A846S4E7"/>
<keyword evidence="2" id="KW-0349">Heme</keyword>
<keyword evidence="2" id="KW-0479">Metal-binding</keyword>
<dbReference type="GO" id="GO:0020037">
    <property type="term" value="F:heme binding"/>
    <property type="evidence" value="ECO:0007669"/>
    <property type="project" value="InterPro"/>
</dbReference>
<evidence type="ECO:0000256" key="1">
    <source>
        <dbReference type="ARBA" id="ARBA00010617"/>
    </source>
</evidence>
<keyword evidence="2" id="KW-0503">Monooxygenase</keyword>
<proteinExistence type="inferred from homology"/>
<protein>
    <submittedName>
        <fullName evidence="3">Cytochrome P450</fullName>
    </submittedName>
</protein>
<dbReference type="Proteomes" id="UP000576792">
    <property type="component" value="Unassembled WGS sequence"/>
</dbReference>
<keyword evidence="2" id="KW-0560">Oxidoreductase</keyword>
<organism evidence="3 4">
    <name type="scientific">Brevibacterium marinum</name>
    <dbReference type="NCBI Taxonomy" id="418643"/>
    <lineage>
        <taxon>Bacteria</taxon>
        <taxon>Bacillati</taxon>
        <taxon>Actinomycetota</taxon>
        <taxon>Actinomycetes</taxon>
        <taxon>Micrococcales</taxon>
        <taxon>Brevibacteriaceae</taxon>
        <taxon>Brevibacterium</taxon>
    </lineage>
</organism>
<dbReference type="GO" id="GO:0016705">
    <property type="term" value="F:oxidoreductase activity, acting on paired donors, with incorporation or reduction of molecular oxygen"/>
    <property type="evidence" value="ECO:0007669"/>
    <property type="project" value="InterPro"/>
</dbReference>
<dbReference type="EMBL" id="JAATJN010000001">
    <property type="protein sequence ID" value="NJC56382.1"/>
    <property type="molecule type" value="Genomic_DNA"/>
</dbReference>
<dbReference type="PROSITE" id="PS00086">
    <property type="entry name" value="CYTOCHROME_P450"/>
    <property type="match status" value="1"/>
</dbReference>
<sequence>MWRIRSFEAARQLLRSRQQTTQAGFTAEKIPRGHFRHHPILISDGDDHDAQRREVARFFAPSVVSAKYGDFIDDRARDAVDDAVADGRCRLDDIALHYSVEVTAEVVGLTESSIAGMAKRLVGFFRQPPVDLSAPSMGRTRRQWIQAAFNGLVPIGQFYGADVRPAIRARRRRRRNDVLSHLLTAGYGTADILVECVTYGTAGMVTTREFISMACWHLLTNTELGRAYAEAAQPTRLEILEEIIRLDPVVGHLYRRAQSDIDVTDSGRVHTISEGELIDICVRQSNTDPQVMGKDPETICPGRQLRQGTPAAGMSFSDGAHKCPGQPLALYETDALLHRLLACRPRVLREPSISWDNVIEGYRLRGLELCLMTRSRPAATGTI</sequence>
<comment type="caution">
    <text evidence="3">The sequence shown here is derived from an EMBL/GenBank/DDBJ whole genome shotgun (WGS) entry which is preliminary data.</text>
</comment>
<dbReference type="InterPro" id="IPR017972">
    <property type="entry name" value="Cyt_P450_CS"/>
</dbReference>
<accession>A0A846S4E7</accession>
<dbReference type="InterPro" id="IPR036396">
    <property type="entry name" value="Cyt_P450_sf"/>
</dbReference>
<gene>
    <name evidence="3" type="ORF">BKA07_001417</name>
</gene>
<dbReference type="PANTHER" id="PTHR46696">
    <property type="entry name" value="P450, PUTATIVE (EUROFUNG)-RELATED"/>
    <property type="match status" value="1"/>
</dbReference>
<evidence type="ECO:0000313" key="3">
    <source>
        <dbReference type="EMBL" id="NJC56382.1"/>
    </source>
</evidence>
<evidence type="ECO:0000313" key="4">
    <source>
        <dbReference type="Proteomes" id="UP000576792"/>
    </source>
</evidence>
<dbReference type="GO" id="GO:0005506">
    <property type="term" value="F:iron ion binding"/>
    <property type="evidence" value="ECO:0007669"/>
    <property type="project" value="InterPro"/>
</dbReference>
<dbReference type="RefSeq" id="WP_245161873.1">
    <property type="nucleotide sequence ID" value="NZ_BAAAPQ010000026.1"/>
</dbReference>
<dbReference type="InterPro" id="IPR001128">
    <property type="entry name" value="Cyt_P450"/>
</dbReference>
<name>A0A846S4E7_9MICO</name>
<evidence type="ECO:0000256" key="2">
    <source>
        <dbReference type="RuleBase" id="RU000461"/>
    </source>
</evidence>